<accession>A0A1I4INM8</accession>
<dbReference type="AlphaFoldDB" id="A0A1I4INM8"/>
<gene>
    <name evidence="1" type="ORF">SAMN04487950_4213</name>
</gene>
<sequence length="179" mass="19517">MNDDDPTRPLDVDDESSYVVAQVRGERIEVAASVLDELGGVAADDGMTAEAWLERNIGPSILYGTIVQLVDEFATFELDAADDEGVAPIVQVATWRATLDESRAAADDVWGDPTLAYADQVRDAATRLDGLLETVETSLVALDEQRRRHGADHELVGELAENVDRQVELLHRVAEAMTE</sequence>
<dbReference type="EMBL" id="FOTC01000008">
    <property type="protein sequence ID" value="SFL55952.1"/>
    <property type="molecule type" value="Genomic_DNA"/>
</dbReference>
<evidence type="ECO:0008006" key="3">
    <source>
        <dbReference type="Google" id="ProtNLM"/>
    </source>
</evidence>
<reference evidence="2" key="1">
    <citation type="submission" date="2016-10" db="EMBL/GenBank/DDBJ databases">
        <authorList>
            <person name="Varghese N."/>
            <person name="Submissions S."/>
        </authorList>
    </citation>
    <scope>NUCLEOTIDE SEQUENCE [LARGE SCALE GENOMIC DNA]</scope>
    <source>
        <strain evidence="2">CGMCC 1.7738</strain>
    </source>
</reference>
<dbReference type="RefSeq" id="WP_089872160.1">
    <property type="nucleotide sequence ID" value="NZ_FOTC01000008.1"/>
</dbReference>
<evidence type="ECO:0000313" key="1">
    <source>
        <dbReference type="EMBL" id="SFL55952.1"/>
    </source>
</evidence>
<name>A0A1I4INM8_9EURY</name>
<organism evidence="1 2">
    <name type="scientific">Halogranum rubrum</name>
    <dbReference type="NCBI Taxonomy" id="553466"/>
    <lineage>
        <taxon>Archaea</taxon>
        <taxon>Methanobacteriati</taxon>
        <taxon>Methanobacteriota</taxon>
        <taxon>Stenosarchaea group</taxon>
        <taxon>Halobacteria</taxon>
        <taxon>Halobacteriales</taxon>
        <taxon>Haloferacaceae</taxon>
    </lineage>
</organism>
<proteinExistence type="predicted"/>
<evidence type="ECO:0000313" key="2">
    <source>
        <dbReference type="Proteomes" id="UP000199607"/>
    </source>
</evidence>
<protein>
    <recommendedName>
        <fullName evidence="3">Halo transducer protein</fullName>
    </recommendedName>
</protein>
<dbReference type="Proteomes" id="UP000199607">
    <property type="component" value="Unassembled WGS sequence"/>
</dbReference>
<keyword evidence="2" id="KW-1185">Reference proteome</keyword>